<keyword evidence="2" id="KW-1185">Reference proteome</keyword>
<dbReference type="Proteomes" id="UP000821845">
    <property type="component" value="Chromosome 8"/>
</dbReference>
<protein>
    <submittedName>
        <fullName evidence="1">Uncharacterized protein</fullName>
    </submittedName>
</protein>
<dbReference type="EMBL" id="CM023488">
    <property type="protein sequence ID" value="KAH6923871.1"/>
    <property type="molecule type" value="Genomic_DNA"/>
</dbReference>
<proteinExistence type="predicted"/>
<name>A0ACB7RQB1_HYAAI</name>
<comment type="caution">
    <text evidence="1">The sequence shown here is derived from an EMBL/GenBank/DDBJ whole genome shotgun (WGS) entry which is preliminary data.</text>
</comment>
<accession>A0ACB7RQB1</accession>
<organism evidence="1 2">
    <name type="scientific">Hyalomma asiaticum</name>
    <name type="common">Tick</name>
    <dbReference type="NCBI Taxonomy" id="266040"/>
    <lineage>
        <taxon>Eukaryota</taxon>
        <taxon>Metazoa</taxon>
        <taxon>Ecdysozoa</taxon>
        <taxon>Arthropoda</taxon>
        <taxon>Chelicerata</taxon>
        <taxon>Arachnida</taxon>
        <taxon>Acari</taxon>
        <taxon>Parasitiformes</taxon>
        <taxon>Ixodida</taxon>
        <taxon>Ixodoidea</taxon>
        <taxon>Ixodidae</taxon>
        <taxon>Hyalomminae</taxon>
        <taxon>Hyalomma</taxon>
    </lineage>
</organism>
<evidence type="ECO:0000313" key="2">
    <source>
        <dbReference type="Proteomes" id="UP000821845"/>
    </source>
</evidence>
<evidence type="ECO:0000313" key="1">
    <source>
        <dbReference type="EMBL" id="KAH6923871.1"/>
    </source>
</evidence>
<sequence>MSQKDGDVLRHFDLHDPVKGLALLIRIPGSTFQLRLIANLLHNGLRASRSSSEGASSEGIEYSSPSSSMAGLSPLECSPTLSDEERRRSQEAYVSYSTERTVAPVDTHVMSWRLHLAEGIIRTSVSDSTTSIGPADGPLEYPHALGDLIGARRTNANFILRIQRSMEARSASTSFGSIASPEFSPASSHLQDPQHNDTRWTRRNGEDFYVGGSNFRVSEHCSGKRDDCPRTRRATHQMTQGMINNQQNTAEQNVHVECFTGKNVSGPAVLAGNASREYSVRGAKKDVGALEGIVTSKSTGIGFCEDGTRRCHFPCRVVGGFHVPCTEESFGMRHAEHMILVPSGEPVPRESDGRFGTASSSEPEAPTEPPVLLAANSQAERIIPQVTLTGYHLHDPRGEDYAPGFRGYTIREEHKPEDRRTSAPEKRNAKLLHDSTRAPSGPSSEIYSDNAQPLVISACNSRNDKYGAEHRDKGVAHHPILHTWHHRNVRGLLSVPHAIAKGAQRPKNMFLAILQWVRCPRAALLATVGPVEKDRFSGQDRGRGPALCFLTLTTGGASTGHKAEQGG</sequence>
<reference evidence="1" key="1">
    <citation type="submission" date="2020-05" db="EMBL/GenBank/DDBJ databases">
        <title>Large-scale comparative analyses of tick genomes elucidate their genetic diversity and vector capacities.</title>
        <authorList>
            <person name="Jia N."/>
            <person name="Wang J."/>
            <person name="Shi W."/>
            <person name="Du L."/>
            <person name="Sun Y."/>
            <person name="Zhan W."/>
            <person name="Jiang J."/>
            <person name="Wang Q."/>
            <person name="Zhang B."/>
            <person name="Ji P."/>
            <person name="Sakyi L.B."/>
            <person name="Cui X."/>
            <person name="Yuan T."/>
            <person name="Jiang B."/>
            <person name="Yang W."/>
            <person name="Lam T.T.-Y."/>
            <person name="Chang Q."/>
            <person name="Ding S."/>
            <person name="Wang X."/>
            <person name="Zhu J."/>
            <person name="Ruan X."/>
            <person name="Zhao L."/>
            <person name="Wei J."/>
            <person name="Que T."/>
            <person name="Du C."/>
            <person name="Cheng J."/>
            <person name="Dai P."/>
            <person name="Han X."/>
            <person name="Huang E."/>
            <person name="Gao Y."/>
            <person name="Liu J."/>
            <person name="Shao H."/>
            <person name="Ye R."/>
            <person name="Li L."/>
            <person name="Wei W."/>
            <person name="Wang X."/>
            <person name="Wang C."/>
            <person name="Yang T."/>
            <person name="Huo Q."/>
            <person name="Li W."/>
            <person name="Guo W."/>
            <person name="Chen H."/>
            <person name="Zhou L."/>
            <person name="Ni X."/>
            <person name="Tian J."/>
            <person name="Zhou Y."/>
            <person name="Sheng Y."/>
            <person name="Liu T."/>
            <person name="Pan Y."/>
            <person name="Xia L."/>
            <person name="Li J."/>
            <person name="Zhao F."/>
            <person name="Cao W."/>
        </authorList>
    </citation>
    <scope>NUCLEOTIDE SEQUENCE</scope>
    <source>
        <strain evidence="1">Hyas-2018</strain>
    </source>
</reference>
<gene>
    <name evidence="1" type="ORF">HPB50_008339</name>
</gene>